<feature type="compositionally biased region" description="Polar residues" evidence="3">
    <location>
        <begin position="698"/>
        <end position="707"/>
    </location>
</feature>
<keyword evidence="4" id="KW-0812">Transmembrane</keyword>
<keyword evidence="5" id="KW-0732">Signal</keyword>
<dbReference type="OrthoDB" id="45365at2759"/>
<dbReference type="PANTHER" id="PTHR46093:SF18">
    <property type="entry name" value="FIBRONECTIN TYPE-III DOMAIN-CONTAINING PROTEIN"/>
    <property type="match status" value="1"/>
</dbReference>
<evidence type="ECO:0000256" key="2">
    <source>
        <dbReference type="ARBA" id="ARBA00022737"/>
    </source>
</evidence>
<reference evidence="6" key="1">
    <citation type="submission" date="2022-07" db="EMBL/GenBank/DDBJ databases">
        <title>Phylogenomic reconstructions and comparative analyses of Kickxellomycotina fungi.</title>
        <authorList>
            <person name="Reynolds N.K."/>
            <person name="Stajich J.E."/>
            <person name="Barry K."/>
            <person name="Grigoriev I.V."/>
            <person name="Crous P."/>
            <person name="Smith M.E."/>
        </authorList>
    </citation>
    <scope>NUCLEOTIDE SEQUENCE</scope>
    <source>
        <strain evidence="6">NRRL 3115</strain>
    </source>
</reference>
<evidence type="ECO:0000256" key="4">
    <source>
        <dbReference type="SAM" id="Phobius"/>
    </source>
</evidence>
<feature type="region of interest" description="Disordered" evidence="3">
    <location>
        <begin position="915"/>
        <end position="953"/>
    </location>
</feature>
<evidence type="ECO:0000256" key="3">
    <source>
        <dbReference type="SAM" id="MobiDB-lite"/>
    </source>
</evidence>
<feature type="region of interest" description="Disordered" evidence="3">
    <location>
        <begin position="433"/>
        <end position="463"/>
    </location>
</feature>
<accession>A0A9W8GA72</accession>
<evidence type="ECO:0000256" key="5">
    <source>
        <dbReference type="SAM" id="SignalP"/>
    </source>
</evidence>
<feature type="region of interest" description="Disordered" evidence="3">
    <location>
        <begin position="666"/>
        <end position="708"/>
    </location>
</feature>
<keyword evidence="4" id="KW-0472">Membrane</keyword>
<dbReference type="Pfam" id="PF24681">
    <property type="entry name" value="Kelch_KLHDC2_KLHL20_DRC7"/>
    <property type="match status" value="1"/>
</dbReference>
<proteinExistence type="predicted"/>
<gene>
    <name evidence="6" type="ORF">GGI25_001531</name>
</gene>
<keyword evidence="4" id="KW-1133">Transmembrane helix</keyword>
<dbReference type="EMBL" id="JANBTW010000012">
    <property type="protein sequence ID" value="KAJ2679396.1"/>
    <property type="molecule type" value="Genomic_DNA"/>
</dbReference>
<dbReference type="PANTHER" id="PTHR46093">
    <property type="entry name" value="ACYL-COA-BINDING DOMAIN-CONTAINING PROTEIN 5"/>
    <property type="match status" value="1"/>
</dbReference>
<dbReference type="AlphaFoldDB" id="A0A9W8GA72"/>
<feature type="compositionally biased region" description="Polar residues" evidence="3">
    <location>
        <begin position="594"/>
        <end position="614"/>
    </location>
</feature>
<keyword evidence="1" id="KW-0880">Kelch repeat</keyword>
<evidence type="ECO:0000256" key="1">
    <source>
        <dbReference type="ARBA" id="ARBA00022441"/>
    </source>
</evidence>
<name>A0A9W8GA72_9FUNG</name>
<feature type="transmembrane region" description="Helical" evidence="4">
    <location>
        <begin position="399"/>
        <end position="422"/>
    </location>
</feature>
<sequence>MVYLLFVATTLSAVCSFLVAHAQSAVALGRREGNLDSSFAVSDPSSIWRAFACMDPFTAADGTPLLILYGGTNNTDASDPLQFAGNGDSRLHVFGVNSNRWYAPSTNNAPSNGPVLPGCGTGQGNIWVYDPHYGTTSLQSSPISLLDSVHWSWSLPTEDGQLPVTRFGAAFAYVSTNENFYMHGGIPLSSDTNKADNPPGIANNLDILSPSSLSWTYASNGPARKYHSLCYISSIDSLILFGGSDQNIASYNDVKTFSIKSSAWQYSLNITGDAPSERVLHSAVCTDDSMIVFGGTHQVGDTPSDSNVWVLTASDETTFAWSKAPISSSSLAKGPSARAGHAAVLYSQTMYIYGGIGPSNGDDTMYTLDVSKWAWSQISAADMGSKNNGGGSGGVNTRVLIAAIVSSVLGVICVGIAAFVFYRWNRRRGVAQYKQEQEQEQEQEQTHNNDDNDNDNGDNEFGKAEAGKNNINLYLDDDKQDGGNNAIVATSALVGSLDLYTRAVQRDSYVKQYEDPNYLLMLGSSGSTTVHGRQTSSDIVANDYLPPPHTNPSVGSSSVGSFSLPMTTEGMPAGAATNGIVSHPSSEVTDKARSVQNTSDSNTADLQESPSHRLSSAYAPTADVINGILLSGQPIPAWLREAANQSADQKDSDIVGERTLEIRNKHKQANEDSNSGNGHEFANSTNTNSNPSPRHIQTEQGNNSTDNLGLPPSIGKIAEGSSIYSSNTNDTQSALVYEPIQYVNVSRTPTGVASTAQTSARQEAHQSNVFGIGGSSMPKTRRRASDLSDIDFNWAALQNSGIAISNNMTDLTSIAQPMAPPVPLRMNSLYGELESRGILVGEASIPQASVATTSCISVEDSRASTEAVAAPQYRRNGFANTEYMMTSSASDDDNEILSPLGRLARYHNIDSWMASETGTDRAGSPSQWSNSNETDDTSNIYAARPVRQSSDGF</sequence>
<evidence type="ECO:0000313" key="6">
    <source>
        <dbReference type="EMBL" id="KAJ2679396.1"/>
    </source>
</evidence>
<comment type="caution">
    <text evidence="6">The sequence shown here is derived from an EMBL/GenBank/DDBJ whole genome shotgun (WGS) entry which is preliminary data.</text>
</comment>
<feature type="signal peptide" evidence="5">
    <location>
        <begin position="1"/>
        <end position="16"/>
    </location>
</feature>
<keyword evidence="2" id="KW-0677">Repeat</keyword>
<feature type="region of interest" description="Disordered" evidence="3">
    <location>
        <begin position="571"/>
        <end position="615"/>
    </location>
</feature>
<organism evidence="6 7">
    <name type="scientific">Coemansia spiralis</name>
    <dbReference type="NCBI Taxonomy" id="417178"/>
    <lineage>
        <taxon>Eukaryota</taxon>
        <taxon>Fungi</taxon>
        <taxon>Fungi incertae sedis</taxon>
        <taxon>Zoopagomycota</taxon>
        <taxon>Kickxellomycotina</taxon>
        <taxon>Kickxellomycetes</taxon>
        <taxon>Kickxellales</taxon>
        <taxon>Kickxellaceae</taxon>
        <taxon>Coemansia</taxon>
    </lineage>
</organism>
<dbReference type="InterPro" id="IPR015915">
    <property type="entry name" value="Kelch-typ_b-propeller"/>
</dbReference>
<protein>
    <recommendedName>
        <fullName evidence="8">Galactose oxidase</fullName>
    </recommendedName>
</protein>
<feature type="compositionally biased region" description="Polar residues" evidence="3">
    <location>
        <begin position="924"/>
        <end position="940"/>
    </location>
</feature>
<feature type="compositionally biased region" description="Low complexity" evidence="3">
    <location>
        <begin position="683"/>
        <end position="693"/>
    </location>
</feature>
<evidence type="ECO:0008006" key="8">
    <source>
        <dbReference type="Google" id="ProtNLM"/>
    </source>
</evidence>
<feature type="chain" id="PRO_5040841668" description="Galactose oxidase" evidence="5">
    <location>
        <begin position="17"/>
        <end position="953"/>
    </location>
</feature>
<dbReference type="Gene3D" id="2.120.10.80">
    <property type="entry name" value="Kelch-type beta propeller"/>
    <property type="match status" value="2"/>
</dbReference>
<dbReference type="Proteomes" id="UP001151518">
    <property type="component" value="Unassembled WGS sequence"/>
</dbReference>
<evidence type="ECO:0000313" key="7">
    <source>
        <dbReference type="Proteomes" id="UP001151518"/>
    </source>
</evidence>
<dbReference type="SUPFAM" id="SSF117281">
    <property type="entry name" value="Kelch motif"/>
    <property type="match status" value="1"/>
</dbReference>